<dbReference type="InterPro" id="IPR012338">
    <property type="entry name" value="Beta-lactam/transpept-like"/>
</dbReference>
<dbReference type="PANTHER" id="PTHR43283:SF3">
    <property type="entry name" value="BETA-LACTAMASE FAMILY PROTEIN (AFU_ORTHOLOGUE AFUA_5G07500)"/>
    <property type="match status" value="1"/>
</dbReference>
<dbReference type="InterPro" id="IPR001466">
    <property type="entry name" value="Beta-lactam-related"/>
</dbReference>
<evidence type="ECO:0000313" key="4">
    <source>
        <dbReference type="Proteomes" id="UP000001868"/>
    </source>
</evidence>
<dbReference type="InterPro" id="IPR050789">
    <property type="entry name" value="Diverse_Enzym_Activities"/>
</dbReference>
<dbReference type="Pfam" id="PF00144">
    <property type="entry name" value="Beta-lactamase"/>
    <property type="match status" value="1"/>
</dbReference>
<feature type="domain" description="Beta-lactamase-related" evidence="2">
    <location>
        <begin position="77"/>
        <end position="448"/>
    </location>
</feature>
<accession>B4RHF5</accession>
<dbReference type="MEROPS" id="S12.950"/>
<organism evidence="3 4">
    <name type="scientific">Phenylobacterium zucineum (strain HLK1)</name>
    <dbReference type="NCBI Taxonomy" id="450851"/>
    <lineage>
        <taxon>Bacteria</taxon>
        <taxon>Pseudomonadati</taxon>
        <taxon>Pseudomonadota</taxon>
        <taxon>Alphaproteobacteria</taxon>
        <taxon>Caulobacterales</taxon>
        <taxon>Caulobacteraceae</taxon>
        <taxon>Phenylobacterium</taxon>
    </lineage>
</organism>
<dbReference type="SUPFAM" id="SSF56601">
    <property type="entry name" value="beta-lactamase/transpeptidase-like"/>
    <property type="match status" value="1"/>
</dbReference>
<keyword evidence="4" id="KW-1185">Reference proteome</keyword>
<dbReference type="STRING" id="450851.PHZ_c1001"/>
<proteinExistence type="predicted"/>
<dbReference type="Proteomes" id="UP000001868">
    <property type="component" value="Chromosome"/>
</dbReference>
<evidence type="ECO:0000313" key="3">
    <source>
        <dbReference type="EMBL" id="ACG77415.1"/>
    </source>
</evidence>
<dbReference type="KEGG" id="pzu:PHZ_c1001"/>
<dbReference type="EMBL" id="CP000747">
    <property type="protein sequence ID" value="ACG77415.1"/>
    <property type="molecule type" value="Genomic_DNA"/>
</dbReference>
<dbReference type="HOGENOM" id="CLU_020027_11_2_5"/>
<dbReference type="AlphaFoldDB" id="B4RHF5"/>
<gene>
    <name evidence="3" type="ordered locus">PHZ_c1001</name>
</gene>
<dbReference type="eggNOG" id="COG1680">
    <property type="taxonomic scope" value="Bacteria"/>
</dbReference>
<protein>
    <submittedName>
        <fullName evidence="3">Beta-lactamase</fullName>
    </submittedName>
</protein>
<reference evidence="3 4" key="1">
    <citation type="journal article" date="2008" name="BMC Genomics">
        <title>Complete genome of Phenylobacterium zucineum - a novel facultative intracellular bacterium isolated from human erythroleukemia cell line K562.</title>
        <authorList>
            <person name="Luo Y."/>
            <person name="Xu X."/>
            <person name="Ding Z."/>
            <person name="Liu Z."/>
            <person name="Zhang B."/>
            <person name="Yan Z."/>
            <person name="Sun J."/>
            <person name="Hu S."/>
            <person name="Hu X."/>
        </authorList>
    </citation>
    <scope>NUCLEOTIDE SEQUENCE [LARGE SCALE GENOMIC DNA]</scope>
    <source>
        <strain evidence="3 4">HLK1</strain>
    </source>
</reference>
<feature type="region of interest" description="Disordered" evidence="1">
    <location>
        <begin position="1"/>
        <end position="26"/>
    </location>
</feature>
<evidence type="ECO:0000259" key="2">
    <source>
        <dbReference type="Pfam" id="PF00144"/>
    </source>
</evidence>
<sequence>MTATRSPRALSRSPTSAASRSSSSIRVPSPCLSTYRAFGGHDGPIEDTRAYCGRISMDAQSQWTGLDAGRLERITDHIERNYIEPGKIAGCQVSVARHGHLAYFRSFGLMDRERNRPTRDDTIYRIYSMTKPITSVALMTLYEQGHFQLNDPVSRFVPSWKDHRVWTAGEGDTMSTEPAHRPVSFRDVLTHMAGFTYGGGLPGVGVQHPIDHIYRGLKVRSFGSQDSMQVFLDKLGQVPLRYQPGTAWMYSLATDVCGALVELISGKPFAEYLQETIFEPLGMKDTAFFVPPEKQDRFAANYQRMPDKTLKLIDDPETSHYLADPGFKSGGGGLVGTSADYLRFCEMLRRGGELDGQRVIGPRTLELMHMNHLPGGQDLTQVALGTFSETANEGVGFGLGFASTQGQVQTGTLGAGDYYWGGAASTIFWVDPKEDLCVVFMTQLMPSGTFNFRGQLKSIVYSSIID</sequence>
<evidence type="ECO:0000256" key="1">
    <source>
        <dbReference type="SAM" id="MobiDB-lite"/>
    </source>
</evidence>
<dbReference type="Gene3D" id="3.40.710.10">
    <property type="entry name" value="DD-peptidase/beta-lactamase superfamily"/>
    <property type="match status" value="1"/>
</dbReference>
<name>B4RHF5_PHEZH</name>
<dbReference type="PANTHER" id="PTHR43283">
    <property type="entry name" value="BETA-LACTAMASE-RELATED"/>
    <property type="match status" value="1"/>
</dbReference>